<keyword evidence="4" id="KW-0808">Transferase</keyword>
<dbReference type="AlphaFoldDB" id="A0A2I0BA34"/>
<dbReference type="GO" id="GO:0032259">
    <property type="term" value="P:methylation"/>
    <property type="evidence" value="ECO:0007669"/>
    <property type="project" value="UniProtKB-KW"/>
</dbReference>
<feature type="repeat" description="PPR" evidence="2">
    <location>
        <begin position="543"/>
        <end position="577"/>
    </location>
</feature>
<evidence type="ECO:0000313" key="4">
    <source>
        <dbReference type="EMBL" id="PKA64644.1"/>
    </source>
</evidence>
<dbReference type="Proteomes" id="UP000236161">
    <property type="component" value="Unassembled WGS sequence"/>
</dbReference>
<dbReference type="EC" id="2.1.1.204" evidence="4"/>
<feature type="repeat" description="PPR" evidence="2">
    <location>
        <begin position="437"/>
        <end position="471"/>
    </location>
</feature>
<dbReference type="Pfam" id="PF01535">
    <property type="entry name" value="PPR"/>
    <property type="match status" value="3"/>
</dbReference>
<dbReference type="NCBIfam" id="TIGR00756">
    <property type="entry name" value="PPR"/>
    <property type="match status" value="6"/>
</dbReference>
<keyword evidence="5" id="KW-1185">Reference proteome</keyword>
<dbReference type="InterPro" id="IPR011990">
    <property type="entry name" value="TPR-like_helical_dom_sf"/>
</dbReference>
<keyword evidence="4" id="KW-0489">Methyltransferase</keyword>
<dbReference type="PANTHER" id="PTHR45613:SF179">
    <property type="entry name" value="OS01G0505500 PROTEIN"/>
    <property type="match status" value="1"/>
</dbReference>
<dbReference type="OrthoDB" id="185373at2759"/>
<name>A0A2I0BA34_9ASPA</name>
<dbReference type="Gene3D" id="1.25.40.10">
    <property type="entry name" value="Tetratricopeptide repeat domain"/>
    <property type="match status" value="3"/>
</dbReference>
<feature type="repeat" description="PPR" evidence="2">
    <location>
        <begin position="472"/>
        <end position="506"/>
    </location>
</feature>
<feature type="region of interest" description="Disordered" evidence="3">
    <location>
        <begin position="612"/>
        <end position="632"/>
    </location>
</feature>
<sequence length="632" mass="71759">MVGPKPTKRPSENYQTVSVFLSTSPVAKTYEPEENVDILADDDSSPPKVSTGGLDMGLTETVNAGGDHSLRRDRKSNMGRILYFRRHYVHRLPKSITELVASPDISLELSQSHVPVICHCPCIGSSIVSRTSTNQLSTKVPICVHKQSSIGNAVIRSTPHRLMFCVGFHESCHSSEKTQFFVEPAANFCTVLMNKKISEDADKICRILSSQPVPSISESLDEAEIRVSPDLAAEVLKRLSNSGILALSFFRWAEKQHGFKYTTQVFHHLIDALGKIKQFRLIWSLVESMKQNGILKKETFNLISRRYARARKIREAVEAFEKMEMFGLKPESSDYNGLIDTISKSRNVTRAQEVLDHFRRRKKFSPDLKTYTILLEGLGQEKNFTRLKAVYDEMIREGFEPDIVTYGIQISAFCKSGKCEDALRIFHSMEESGCRPSPHIYCTLINRLGSEKRLDEALKFFELSKAAGHPPEAPTYNAVVGSYCWALRFEDAFLVVEEMKTLGIGPNPRTFDIILHHLIKSGSTEVAYNLFQNMSRYGDCEPQLNTYSMIVSMLCSEDRVDYAIKIWKEMNEKGIFPCMHMFSSLITGLCYDNRLEEACKYFEDMLDRGIRPPEREREQNFNGARPQNSIGK</sequence>
<dbReference type="Pfam" id="PF13041">
    <property type="entry name" value="PPR_2"/>
    <property type="match status" value="3"/>
</dbReference>
<proteinExistence type="predicted"/>
<evidence type="ECO:0000313" key="5">
    <source>
        <dbReference type="Proteomes" id="UP000236161"/>
    </source>
</evidence>
<evidence type="ECO:0000256" key="1">
    <source>
        <dbReference type="ARBA" id="ARBA00022737"/>
    </source>
</evidence>
<evidence type="ECO:0000256" key="3">
    <source>
        <dbReference type="SAM" id="MobiDB-lite"/>
    </source>
</evidence>
<evidence type="ECO:0000256" key="2">
    <source>
        <dbReference type="PROSITE-ProRule" id="PRU00708"/>
    </source>
</evidence>
<reference evidence="4 5" key="1">
    <citation type="journal article" date="2017" name="Nature">
        <title>The Apostasia genome and the evolution of orchids.</title>
        <authorList>
            <person name="Zhang G.Q."/>
            <person name="Liu K.W."/>
            <person name="Li Z."/>
            <person name="Lohaus R."/>
            <person name="Hsiao Y.Y."/>
            <person name="Niu S.C."/>
            <person name="Wang J.Y."/>
            <person name="Lin Y.C."/>
            <person name="Xu Q."/>
            <person name="Chen L.J."/>
            <person name="Yoshida K."/>
            <person name="Fujiwara S."/>
            <person name="Wang Z.W."/>
            <person name="Zhang Y.Q."/>
            <person name="Mitsuda N."/>
            <person name="Wang M."/>
            <person name="Liu G.H."/>
            <person name="Pecoraro L."/>
            <person name="Huang H.X."/>
            <person name="Xiao X.J."/>
            <person name="Lin M."/>
            <person name="Wu X.Y."/>
            <person name="Wu W.L."/>
            <person name="Chen Y.Y."/>
            <person name="Chang S.B."/>
            <person name="Sakamoto S."/>
            <person name="Ohme-Takagi M."/>
            <person name="Yagi M."/>
            <person name="Zeng S.J."/>
            <person name="Shen C.Y."/>
            <person name="Yeh C.M."/>
            <person name="Luo Y.B."/>
            <person name="Tsai W.C."/>
            <person name="Van de Peer Y."/>
            <person name="Liu Z.J."/>
        </authorList>
    </citation>
    <scope>NUCLEOTIDE SEQUENCE [LARGE SCALE GENOMIC DNA]</scope>
    <source>
        <strain evidence="5">cv. Shenzhen</strain>
        <tissue evidence="4">Stem</tissue>
    </source>
</reference>
<dbReference type="GO" id="GO:0008168">
    <property type="term" value="F:methyltransferase activity"/>
    <property type="evidence" value="ECO:0007669"/>
    <property type="project" value="UniProtKB-KW"/>
</dbReference>
<dbReference type="InterPro" id="IPR002885">
    <property type="entry name" value="PPR_rpt"/>
</dbReference>
<keyword evidence="1" id="KW-0677">Repeat</keyword>
<feature type="repeat" description="PPR" evidence="2">
    <location>
        <begin position="296"/>
        <end position="330"/>
    </location>
</feature>
<dbReference type="PANTHER" id="PTHR45613">
    <property type="entry name" value="PENTATRICOPEPTIDE REPEAT-CONTAINING PROTEIN"/>
    <property type="match status" value="1"/>
</dbReference>
<feature type="repeat" description="PPR" evidence="2">
    <location>
        <begin position="402"/>
        <end position="436"/>
    </location>
</feature>
<dbReference type="SUPFAM" id="SSF81901">
    <property type="entry name" value="HCP-like"/>
    <property type="match status" value="1"/>
</dbReference>
<gene>
    <name evidence="4" type="ORF">AXF42_Ash007391</name>
</gene>
<dbReference type="PROSITE" id="PS51375">
    <property type="entry name" value="PPR"/>
    <property type="match status" value="7"/>
</dbReference>
<dbReference type="EMBL" id="KZ451903">
    <property type="protein sequence ID" value="PKA64644.1"/>
    <property type="molecule type" value="Genomic_DNA"/>
</dbReference>
<feature type="repeat" description="PPR" evidence="2">
    <location>
        <begin position="367"/>
        <end position="401"/>
    </location>
</feature>
<accession>A0A2I0BA34</accession>
<feature type="repeat" description="PPR" evidence="2">
    <location>
        <begin position="578"/>
        <end position="612"/>
    </location>
</feature>
<feature type="compositionally biased region" description="Polar residues" evidence="3">
    <location>
        <begin position="620"/>
        <end position="632"/>
    </location>
</feature>
<organism evidence="4 5">
    <name type="scientific">Apostasia shenzhenica</name>
    <dbReference type="NCBI Taxonomy" id="1088818"/>
    <lineage>
        <taxon>Eukaryota</taxon>
        <taxon>Viridiplantae</taxon>
        <taxon>Streptophyta</taxon>
        <taxon>Embryophyta</taxon>
        <taxon>Tracheophyta</taxon>
        <taxon>Spermatophyta</taxon>
        <taxon>Magnoliopsida</taxon>
        <taxon>Liliopsida</taxon>
        <taxon>Asparagales</taxon>
        <taxon>Orchidaceae</taxon>
        <taxon>Apostasioideae</taxon>
        <taxon>Apostasia</taxon>
    </lineage>
</organism>
<protein>
    <submittedName>
        <fullName evidence="4">Pentatricopeptide repeat-containing protein</fullName>
        <ecNumber evidence="4">2.1.1.204</ecNumber>
    </submittedName>
</protein>